<dbReference type="Pfam" id="PF14907">
    <property type="entry name" value="NTP_transf_5"/>
    <property type="match status" value="1"/>
</dbReference>
<dbReference type="EMBL" id="JAHHZF010000009">
    <property type="protein sequence ID" value="MBT9291549.1"/>
    <property type="molecule type" value="Genomic_DNA"/>
</dbReference>
<keyword evidence="2" id="KW-1185">Reference proteome</keyword>
<protein>
    <submittedName>
        <fullName evidence="1">Nucleotidyltransferase family protein</fullName>
    </submittedName>
</protein>
<comment type="caution">
    <text evidence="1">The sequence shown here is derived from an EMBL/GenBank/DDBJ whole genome shotgun (WGS) entry which is preliminary data.</text>
</comment>
<evidence type="ECO:0000313" key="1">
    <source>
        <dbReference type="EMBL" id="MBT9291549.1"/>
    </source>
</evidence>
<proteinExistence type="predicted"/>
<name>A0A947D7J3_9HYPH</name>
<dbReference type="Gene3D" id="3.30.460.40">
    <property type="match status" value="1"/>
</dbReference>
<dbReference type="InterPro" id="IPR039498">
    <property type="entry name" value="NTP_transf_5"/>
</dbReference>
<evidence type="ECO:0000313" key="2">
    <source>
        <dbReference type="Proteomes" id="UP000766595"/>
    </source>
</evidence>
<reference evidence="1 2" key="1">
    <citation type="submission" date="2021-06" db="EMBL/GenBank/DDBJ databases">
        <authorList>
            <person name="Grouzdev D.S."/>
            <person name="Koziaeva V."/>
        </authorList>
    </citation>
    <scope>NUCLEOTIDE SEQUENCE [LARGE SCALE GENOMIC DNA]</scope>
    <source>
        <strain evidence="1 2">22</strain>
    </source>
</reference>
<dbReference type="Proteomes" id="UP000766595">
    <property type="component" value="Unassembled WGS sequence"/>
</dbReference>
<organism evidence="1 2">
    <name type="scientific">Prosthecodimorpha staleyi</name>
    <dbReference type="NCBI Taxonomy" id="2840188"/>
    <lineage>
        <taxon>Bacteria</taxon>
        <taxon>Pseudomonadati</taxon>
        <taxon>Pseudomonadota</taxon>
        <taxon>Alphaproteobacteria</taxon>
        <taxon>Hyphomicrobiales</taxon>
        <taxon>Ancalomicrobiaceae</taxon>
        <taxon>Prosthecodimorpha</taxon>
    </lineage>
</organism>
<accession>A0A947D7J3</accession>
<dbReference type="AlphaFoldDB" id="A0A947D7J3"/>
<sequence>MNPLSARERLLLTAALAGEDAKALAAWQEWSSAIAMEAAPHAELRILPAVHARLARIRPVPPLPQKLIGTARATFTQNSILAAAAHGVLRALDTAGVPVLVSKGFTHCLQFKSFARRTMGDIDITVWESALDRALEVLKAEGWEPCYGMTWAALRSRVRIRRESWNFVKGAGNIDLHWRVSNDPREAWLEDAVWREARTVEFRGLPVLVPSPEASLLAALRHAAHGLSSDVMQMIADAPDWLAHIDRTRFLDIAQRAQVGGTYEIMRNTLQELGADTALPPLTGSVSTPHWPLEREDRLVRYPRLYRLWTALGHPAAIEKPLLRWLGPLSRPLQPLAATQDKIDLRDCATVDAVGGPGWGWPEPEHTCCWADRADARLLLPLPARADQWLVLVLGPNHASGPNPGFRVFANGHEIARGGDDGRTAVLLPIRAHMLHGAWVELAIRPVRYADERRDSLHHRRTIAASRIEILDPNRLVERLSEMPPGGLARDILNGDERKAAKLGRIRQKMAASPDRQNDALPVGFDGLSYVLAYADLFEHEVDPYHHYLNHGRQEGRRW</sequence>
<dbReference type="RefSeq" id="WP_261970086.1">
    <property type="nucleotide sequence ID" value="NZ_JAHHZF010000009.1"/>
</dbReference>
<gene>
    <name evidence="1" type="ORF">KL771_18935</name>
</gene>